<dbReference type="KEGG" id="alt:ambt_17570"/>
<evidence type="ECO:0000256" key="1">
    <source>
        <dbReference type="SAM" id="MobiDB-lite"/>
    </source>
</evidence>
<feature type="region of interest" description="Disordered" evidence="1">
    <location>
        <begin position="104"/>
        <end position="123"/>
    </location>
</feature>
<dbReference type="EMBL" id="CP002339">
    <property type="protein sequence ID" value="AEF05016.1"/>
    <property type="molecule type" value="Genomic_DNA"/>
</dbReference>
<protein>
    <submittedName>
        <fullName evidence="2">Uncharacterized protein</fullName>
    </submittedName>
</protein>
<dbReference type="HOGENOM" id="CLU_2010441_0_0_6"/>
<reference evidence="2 3" key="1">
    <citation type="journal article" date="2011" name="J. Bacteriol.">
        <title>Complete genome sequence of the polycyclic aromatic hydrocarbon-degrading bacterium Alteromonas sp. strain SN2.</title>
        <authorList>
            <person name="Jin H.M."/>
            <person name="Jeong H."/>
            <person name="Moon E.J."/>
            <person name="Math R.K."/>
            <person name="Lee K."/>
            <person name="Kim H.J."/>
            <person name="Jeon C.O."/>
            <person name="Oh T.K."/>
            <person name="Kim J.F."/>
        </authorList>
    </citation>
    <scope>NUCLEOTIDE SEQUENCE [LARGE SCALE GENOMIC DNA]</scope>
    <source>
        <strain evidence="3">JCM 17741 / KACC 18427 / KCTC 11700BP / SN2</strain>
    </source>
</reference>
<sequence length="123" mass="14080">MEFLISRNYTNVSIGDTPNNEYLSVMVSPTDFENMRYGGTVCTNDAMRFQNGYLTFFRINPAYRERFEDSFTYCNDEATLVAYVEGNVVYIVMEAKDQPLLSPRDYSALGQPRTPMSEHKIAG</sequence>
<proteinExistence type="predicted"/>
<organism evidence="2 3">
    <name type="scientific">Alteromonas naphthalenivorans</name>
    <dbReference type="NCBI Taxonomy" id="715451"/>
    <lineage>
        <taxon>Bacteria</taxon>
        <taxon>Pseudomonadati</taxon>
        <taxon>Pseudomonadota</taxon>
        <taxon>Gammaproteobacteria</taxon>
        <taxon>Alteromonadales</taxon>
        <taxon>Alteromonadaceae</taxon>
        <taxon>Alteromonas/Salinimonas group</taxon>
        <taxon>Alteromonas</taxon>
    </lineage>
</organism>
<evidence type="ECO:0000313" key="2">
    <source>
        <dbReference type="EMBL" id="AEF05016.1"/>
    </source>
</evidence>
<dbReference type="AlphaFoldDB" id="F5Z5L1"/>
<dbReference type="OrthoDB" id="9954222at2"/>
<dbReference type="Proteomes" id="UP000000683">
    <property type="component" value="Chromosome"/>
</dbReference>
<name>F5Z5L1_ALTNA</name>
<dbReference type="RefSeq" id="WP_013785935.1">
    <property type="nucleotide sequence ID" value="NC_015554.1"/>
</dbReference>
<gene>
    <name evidence="2" type="ordered locus">ambt_17570</name>
</gene>
<evidence type="ECO:0000313" key="3">
    <source>
        <dbReference type="Proteomes" id="UP000000683"/>
    </source>
</evidence>
<accession>F5Z5L1</accession>
<keyword evidence="3" id="KW-1185">Reference proteome</keyword>